<dbReference type="Proteomes" id="UP000594262">
    <property type="component" value="Unplaced"/>
</dbReference>
<accession>A0A7M5X705</accession>
<dbReference type="EnsemblMetazoa" id="CLYHEMT018855.1">
    <property type="protein sequence ID" value="CLYHEMP018855.1"/>
    <property type="gene ID" value="CLYHEMG018855"/>
</dbReference>
<dbReference type="Pfam" id="PF15487">
    <property type="entry name" value="FAM220"/>
    <property type="match status" value="1"/>
</dbReference>
<dbReference type="InterPro" id="IPR002110">
    <property type="entry name" value="Ankyrin_rpt"/>
</dbReference>
<name>A0A7M5X705_9CNID</name>
<reference evidence="6" key="1">
    <citation type="submission" date="2021-01" db="UniProtKB">
        <authorList>
            <consortium name="EnsemblMetazoa"/>
        </authorList>
    </citation>
    <scope>IDENTIFICATION</scope>
</reference>
<evidence type="ECO:0000256" key="3">
    <source>
        <dbReference type="PROSITE-ProRule" id="PRU00023"/>
    </source>
</evidence>
<dbReference type="Pfam" id="PF12796">
    <property type="entry name" value="Ank_2"/>
    <property type="match status" value="2"/>
</dbReference>
<dbReference type="SUPFAM" id="SSF48403">
    <property type="entry name" value="Ankyrin repeat"/>
    <property type="match status" value="1"/>
</dbReference>
<feature type="compositionally biased region" description="Low complexity" evidence="4">
    <location>
        <begin position="50"/>
        <end position="66"/>
    </location>
</feature>
<dbReference type="PANTHER" id="PTHR24198:SF165">
    <property type="entry name" value="ANKYRIN REPEAT-CONTAINING PROTEIN-RELATED"/>
    <property type="match status" value="1"/>
</dbReference>
<dbReference type="SMART" id="SM00248">
    <property type="entry name" value="ANK"/>
    <property type="match status" value="3"/>
</dbReference>
<proteinExistence type="predicted"/>
<evidence type="ECO:0000313" key="7">
    <source>
        <dbReference type="Proteomes" id="UP000594262"/>
    </source>
</evidence>
<evidence type="ECO:0000256" key="4">
    <source>
        <dbReference type="SAM" id="MobiDB-lite"/>
    </source>
</evidence>
<dbReference type="OrthoDB" id="60433at2759"/>
<dbReference type="InterPro" id="IPR029155">
    <property type="entry name" value="SIPAR"/>
</dbReference>
<keyword evidence="2 3" id="KW-0040">ANK repeat</keyword>
<evidence type="ECO:0000256" key="2">
    <source>
        <dbReference type="ARBA" id="ARBA00023043"/>
    </source>
</evidence>
<feature type="region of interest" description="Disordered" evidence="4">
    <location>
        <begin position="50"/>
        <end position="87"/>
    </location>
</feature>
<feature type="domain" description="SIPAR" evidence="5">
    <location>
        <begin position="6"/>
        <end position="295"/>
    </location>
</feature>
<keyword evidence="7" id="KW-1185">Reference proteome</keyword>
<sequence>MARNIRDLREIINISRLSLLDEEEVECIYSSDEEQQSLSSLDDYIASRPSSSLGARSSFTTLTSSTELANRLSTENKRGRPSTAPVREKRHIAGTAGGRVTVPMVDVKRAPFPNQYTPVPPIGQKEEKQRTRKSVRKEKMNFDHILEFLDSTVVNGWLEECNACMKELSDFVNNAAGFVRFLEFFLKNMSFQHFCGLLDLEFSIITDRIKHGLHVGLSTQKLEDSIIRHLTSAILPEYENAFKDPLKGVEEFLDVFVVISSAKTERYRVLLRKVNCTTQNKNYVQWILAMRAHGLISFLTGILRFYKEASYASTEPISKDTSISSGSSLSLREKWILWAVRENKLTTLDYLYRKQDGGCFNHVTDEKGRSLLFVAMESKSEEMVHYLCQLKPDLLKEQSPNGNSPLMFSINTGNLSMMNILLEKCEGEMDYANDQADGATALHLAVIIGSTKAVSMLLKAGCDKNVRMGKEANVTPLQLARELDHHEFVKLLQDKS</sequence>
<dbReference type="InterPro" id="IPR036770">
    <property type="entry name" value="Ankyrin_rpt-contain_sf"/>
</dbReference>
<organism evidence="6 7">
    <name type="scientific">Clytia hemisphaerica</name>
    <dbReference type="NCBI Taxonomy" id="252671"/>
    <lineage>
        <taxon>Eukaryota</taxon>
        <taxon>Metazoa</taxon>
        <taxon>Cnidaria</taxon>
        <taxon>Hydrozoa</taxon>
        <taxon>Hydroidolina</taxon>
        <taxon>Leptothecata</taxon>
        <taxon>Obeliida</taxon>
        <taxon>Clytiidae</taxon>
        <taxon>Clytia</taxon>
    </lineage>
</organism>
<keyword evidence="1" id="KW-0677">Repeat</keyword>
<dbReference type="GeneID" id="136804269"/>
<dbReference type="AlphaFoldDB" id="A0A7M5X705"/>
<evidence type="ECO:0000313" key="6">
    <source>
        <dbReference type="EnsemblMetazoa" id="CLYHEMP018855.1"/>
    </source>
</evidence>
<dbReference type="RefSeq" id="XP_066917074.1">
    <property type="nucleotide sequence ID" value="XM_067060973.1"/>
</dbReference>
<evidence type="ECO:0000259" key="5">
    <source>
        <dbReference type="Pfam" id="PF15487"/>
    </source>
</evidence>
<evidence type="ECO:0000256" key="1">
    <source>
        <dbReference type="ARBA" id="ARBA00022737"/>
    </source>
</evidence>
<feature type="repeat" description="ANK" evidence="3">
    <location>
        <begin position="437"/>
        <end position="469"/>
    </location>
</feature>
<dbReference type="Gene3D" id="1.25.40.20">
    <property type="entry name" value="Ankyrin repeat-containing domain"/>
    <property type="match status" value="1"/>
</dbReference>
<dbReference type="PANTHER" id="PTHR24198">
    <property type="entry name" value="ANKYRIN REPEAT AND PROTEIN KINASE DOMAIN-CONTAINING PROTEIN"/>
    <property type="match status" value="1"/>
</dbReference>
<protein>
    <recommendedName>
        <fullName evidence="5">SIPAR domain-containing protein</fullName>
    </recommendedName>
</protein>
<dbReference type="PROSITE" id="PS50297">
    <property type="entry name" value="ANK_REP_REGION"/>
    <property type="match status" value="1"/>
</dbReference>
<dbReference type="PROSITE" id="PS50088">
    <property type="entry name" value="ANK_REPEAT"/>
    <property type="match status" value="1"/>
</dbReference>